<evidence type="ECO:0000313" key="2">
    <source>
        <dbReference type="EMBL" id="RLW01262.1"/>
    </source>
</evidence>
<sequence>MGKQPGRSVPVTPVPLPAGCEGGKVQGKEPRSRRGIHSTPLEQGGRVETISRPSRKGDGP</sequence>
<dbReference type="Proteomes" id="UP000276834">
    <property type="component" value="Unassembled WGS sequence"/>
</dbReference>
<organism evidence="2 3">
    <name type="scientific">Chloebia gouldiae</name>
    <name type="common">Gouldian finch</name>
    <name type="synonym">Erythrura gouldiae</name>
    <dbReference type="NCBI Taxonomy" id="44316"/>
    <lineage>
        <taxon>Eukaryota</taxon>
        <taxon>Metazoa</taxon>
        <taxon>Chordata</taxon>
        <taxon>Craniata</taxon>
        <taxon>Vertebrata</taxon>
        <taxon>Euteleostomi</taxon>
        <taxon>Archelosauria</taxon>
        <taxon>Archosauria</taxon>
        <taxon>Dinosauria</taxon>
        <taxon>Saurischia</taxon>
        <taxon>Theropoda</taxon>
        <taxon>Coelurosauria</taxon>
        <taxon>Aves</taxon>
        <taxon>Neognathae</taxon>
        <taxon>Neoaves</taxon>
        <taxon>Telluraves</taxon>
        <taxon>Australaves</taxon>
        <taxon>Passeriformes</taxon>
        <taxon>Passeroidea</taxon>
        <taxon>Passeridae</taxon>
        <taxon>Chloebia</taxon>
    </lineage>
</organism>
<reference evidence="2 3" key="1">
    <citation type="journal article" date="2018" name="Proc. R. Soc. B">
        <title>A non-coding region near Follistatin controls head colour polymorphism in the Gouldian finch.</title>
        <authorList>
            <person name="Toomey M.B."/>
            <person name="Marques C.I."/>
            <person name="Andrade P."/>
            <person name="Araujo P.M."/>
            <person name="Sabatino S."/>
            <person name="Gazda M.A."/>
            <person name="Afonso S."/>
            <person name="Lopes R.J."/>
            <person name="Corbo J.C."/>
            <person name="Carneiro M."/>
        </authorList>
    </citation>
    <scope>NUCLEOTIDE SEQUENCE [LARGE SCALE GENOMIC DNA]</scope>
    <source>
        <strain evidence="2">Red01</strain>
        <tissue evidence="2">Muscle</tissue>
    </source>
</reference>
<evidence type="ECO:0000256" key="1">
    <source>
        <dbReference type="SAM" id="MobiDB-lite"/>
    </source>
</evidence>
<protein>
    <submittedName>
        <fullName evidence="2">Uncharacterized protein</fullName>
    </submittedName>
</protein>
<dbReference type="AlphaFoldDB" id="A0A3L8SGF9"/>
<gene>
    <name evidence="2" type="ORF">DV515_00008105</name>
</gene>
<proteinExistence type="predicted"/>
<accession>A0A3L8SGF9</accession>
<feature type="region of interest" description="Disordered" evidence="1">
    <location>
        <begin position="1"/>
        <end position="60"/>
    </location>
</feature>
<comment type="caution">
    <text evidence="2">The sequence shown here is derived from an EMBL/GenBank/DDBJ whole genome shotgun (WGS) entry which is preliminary data.</text>
</comment>
<name>A0A3L8SGF9_CHLGU</name>
<keyword evidence="3" id="KW-1185">Reference proteome</keyword>
<dbReference type="EMBL" id="QUSF01000023">
    <property type="protein sequence ID" value="RLW01262.1"/>
    <property type="molecule type" value="Genomic_DNA"/>
</dbReference>
<evidence type="ECO:0000313" key="3">
    <source>
        <dbReference type="Proteomes" id="UP000276834"/>
    </source>
</evidence>